<organism evidence="2 3">
    <name type="scientific">Ophiobolus disseminans</name>
    <dbReference type="NCBI Taxonomy" id="1469910"/>
    <lineage>
        <taxon>Eukaryota</taxon>
        <taxon>Fungi</taxon>
        <taxon>Dikarya</taxon>
        <taxon>Ascomycota</taxon>
        <taxon>Pezizomycotina</taxon>
        <taxon>Dothideomycetes</taxon>
        <taxon>Pleosporomycetidae</taxon>
        <taxon>Pleosporales</taxon>
        <taxon>Pleosporineae</taxon>
        <taxon>Phaeosphaeriaceae</taxon>
        <taxon>Ophiobolus</taxon>
    </lineage>
</organism>
<feature type="non-terminal residue" evidence="2">
    <location>
        <position position="1"/>
    </location>
</feature>
<dbReference type="Proteomes" id="UP000799424">
    <property type="component" value="Unassembled WGS sequence"/>
</dbReference>
<sequence>FQHDSLDPQSREIRVLKVSSGEDCDAIHCEIRTVNFDENPVYTALSYTWDNGNHNLASIVCKGKTLQVGKNLWDFLREFRRRKAATDVLLWVDAICIDQSNVKERNHQVAQMRDIYTMASSVIVWLGPSSGD</sequence>
<evidence type="ECO:0000313" key="3">
    <source>
        <dbReference type="Proteomes" id="UP000799424"/>
    </source>
</evidence>
<feature type="domain" description="Heterokaryon incompatibility" evidence="1">
    <location>
        <begin position="42"/>
        <end position="130"/>
    </location>
</feature>
<dbReference type="InterPro" id="IPR052895">
    <property type="entry name" value="HetReg/Transcr_Mod"/>
</dbReference>
<evidence type="ECO:0000259" key="1">
    <source>
        <dbReference type="Pfam" id="PF06985"/>
    </source>
</evidence>
<proteinExistence type="predicted"/>
<dbReference type="OrthoDB" id="5386682at2759"/>
<reference evidence="2" key="1">
    <citation type="journal article" date="2020" name="Stud. Mycol.">
        <title>101 Dothideomycetes genomes: a test case for predicting lifestyles and emergence of pathogens.</title>
        <authorList>
            <person name="Haridas S."/>
            <person name="Albert R."/>
            <person name="Binder M."/>
            <person name="Bloem J."/>
            <person name="Labutti K."/>
            <person name="Salamov A."/>
            <person name="Andreopoulos B."/>
            <person name="Baker S."/>
            <person name="Barry K."/>
            <person name="Bills G."/>
            <person name="Bluhm B."/>
            <person name="Cannon C."/>
            <person name="Castanera R."/>
            <person name="Culley D."/>
            <person name="Daum C."/>
            <person name="Ezra D."/>
            <person name="Gonzalez J."/>
            <person name="Henrissat B."/>
            <person name="Kuo A."/>
            <person name="Liang C."/>
            <person name="Lipzen A."/>
            <person name="Lutzoni F."/>
            <person name="Magnuson J."/>
            <person name="Mondo S."/>
            <person name="Nolan M."/>
            <person name="Ohm R."/>
            <person name="Pangilinan J."/>
            <person name="Park H.-J."/>
            <person name="Ramirez L."/>
            <person name="Alfaro M."/>
            <person name="Sun H."/>
            <person name="Tritt A."/>
            <person name="Yoshinaga Y."/>
            <person name="Zwiers L.-H."/>
            <person name="Turgeon B."/>
            <person name="Goodwin S."/>
            <person name="Spatafora J."/>
            <person name="Crous P."/>
            <person name="Grigoriev I."/>
        </authorList>
    </citation>
    <scope>NUCLEOTIDE SEQUENCE</scope>
    <source>
        <strain evidence="2">CBS 113818</strain>
    </source>
</reference>
<dbReference type="Pfam" id="PF06985">
    <property type="entry name" value="HET"/>
    <property type="match status" value="1"/>
</dbReference>
<dbReference type="PANTHER" id="PTHR24148">
    <property type="entry name" value="ANKYRIN REPEAT DOMAIN-CONTAINING PROTEIN 39 HOMOLOG-RELATED"/>
    <property type="match status" value="1"/>
</dbReference>
<keyword evidence="3" id="KW-1185">Reference proteome</keyword>
<protein>
    <submittedName>
        <fullName evidence="2">HET-domain-containing protein</fullName>
    </submittedName>
</protein>
<name>A0A6A6ZYS7_9PLEO</name>
<feature type="non-terminal residue" evidence="2">
    <location>
        <position position="132"/>
    </location>
</feature>
<gene>
    <name evidence="2" type="ORF">CC86DRAFT_247733</name>
</gene>
<dbReference type="AlphaFoldDB" id="A0A6A6ZYS7"/>
<accession>A0A6A6ZYS7</accession>
<evidence type="ECO:0000313" key="2">
    <source>
        <dbReference type="EMBL" id="KAF2826023.1"/>
    </source>
</evidence>
<dbReference type="EMBL" id="MU006227">
    <property type="protein sequence ID" value="KAF2826023.1"/>
    <property type="molecule type" value="Genomic_DNA"/>
</dbReference>
<dbReference type="PANTHER" id="PTHR24148:SF73">
    <property type="entry name" value="HET DOMAIN PROTEIN (AFU_ORTHOLOGUE AFUA_8G01020)"/>
    <property type="match status" value="1"/>
</dbReference>
<dbReference type="InterPro" id="IPR010730">
    <property type="entry name" value="HET"/>
</dbReference>